<keyword evidence="2" id="KW-0175">Coiled coil</keyword>
<sequence>MTLGVTIGQAAAFVGITIKTVRHYHRHGLLDEPRRDSSGYRRYGSPELLRLVQVRTLATAGVPLAEIKSLLAADGEQFAAALDDVKRRLTKQIEDLTARRDTLHRLTEGDRALLPEHALALLDRLPGFGMTPADVEIVREGLVLARALVPEDFDAYLGNVEAALDDPRFVELQRLGWAAADWDPDDPRLETLATAMAEHYLANPAQLAIVTAFQGRSDPAARHGLISYHNMDKAPAWARLTALTEARLRAAGVPIAHR</sequence>
<protein>
    <submittedName>
        <fullName evidence="4">DNA-binding transcriptional MerR regulator</fullName>
    </submittedName>
</protein>
<dbReference type="InterPro" id="IPR047057">
    <property type="entry name" value="MerR_fam"/>
</dbReference>
<dbReference type="GO" id="GO:0003677">
    <property type="term" value="F:DNA binding"/>
    <property type="evidence" value="ECO:0007669"/>
    <property type="project" value="UniProtKB-KW"/>
</dbReference>
<dbReference type="PANTHER" id="PTHR30204:SF93">
    <property type="entry name" value="HTH MERR-TYPE DOMAIN-CONTAINING PROTEIN"/>
    <property type="match status" value="1"/>
</dbReference>
<dbReference type="AlphaFoldDB" id="A0A7W7FUX2"/>
<evidence type="ECO:0000259" key="3">
    <source>
        <dbReference type="PROSITE" id="PS50937"/>
    </source>
</evidence>
<dbReference type="SUPFAM" id="SSF46955">
    <property type="entry name" value="Putative DNA-binding domain"/>
    <property type="match status" value="1"/>
</dbReference>
<feature type="coiled-coil region" evidence="2">
    <location>
        <begin position="79"/>
        <end position="106"/>
    </location>
</feature>
<accession>A0A7W7FUX2</accession>
<dbReference type="SMART" id="SM00422">
    <property type="entry name" value="HTH_MERR"/>
    <property type="match status" value="1"/>
</dbReference>
<dbReference type="PANTHER" id="PTHR30204">
    <property type="entry name" value="REDOX-CYCLING DRUG-SENSING TRANSCRIPTIONAL ACTIVATOR SOXR"/>
    <property type="match status" value="1"/>
</dbReference>
<dbReference type="Gene3D" id="1.10.1660.10">
    <property type="match status" value="1"/>
</dbReference>
<dbReference type="Proteomes" id="UP000533598">
    <property type="component" value="Unassembled WGS sequence"/>
</dbReference>
<keyword evidence="1 4" id="KW-0238">DNA-binding</keyword>
<evidence type="ECO:0000313" key="4">
    <source>
        <dbReference type="EMBL" id="MBB4679806.1"/>
    </source>
</evidence>
<dbReference type="PRINTS" id="PR00040">
    <property type="entry name" value="HTHMERR"/>
</dbReference>
<evidence type="ECO:0000313" key="5">
    <source>
        <dbReference type="Proteomes" id="UP000533598"/>
    </source>
</evidence>
<keyword evidence="5" id="KW-1185">Reference proteome</keyword>
<dbReference type="Pfam" id="PF00376">
    <property type="entry name" value="MerR"/>
    <property type="match status" value="1"/>
</dbReference>
<feature type="domain" description="HTH merR-type" evidence="3">
    <location>
        <begin position="6"/>
        <end position="73"/>
    </location>
</feature>
<proteinExistence type="predicted"/>
<dbReference type="InterPro" id="IPR000551">
    <property type="entry name" value="MerR-type_HTH_dom"/>
</dbReference>
<comment type="caution">
    <text evidence="4">The sequence shown here is derived from an EMBL/GenBank/DDBJ whole genome shotgun (WGS) entry which is preliminary data.</text>
</comment>
<name>A0A7W7FUX2_9PSEU</name>
<organism evidence="4 5">
    <name type="scientific">Crossiella cryophila</name>
    <dbReference type="NCBI Taxonomy" id="43355"/>
    <lineage>
        <taxon>Bacteria</taxon>
        <taxon>Bacillati</taxon>
        <taxon>Actinomycetota</taxon>
        <taxon>Actinomycetes</taxon>
        <taxon>Pseudonocardiales</taxon>
        <taxon>Pseudonocardiaceae</taxon>
        <taxon>Crossiella</taxon>
    </lineage>
</organism>
<dbReference type="GO" id="GO:0003700">
    <property type="term" value="F:DNA-binding transcription factor activity"/>
    <property type="evidence" value="ECO:0007669"/>
    <property type="project" value="InterPro"/>
</dbReference>
<dbReference type="PROSITE" id="PS50937">
    <property type="entry name" value="HTH_MERR_2"/>
    <property type="match status" value="1"/>
</dbReference>
<reference evidence="4 5" key="1">
    <citation type="submission" date="2020-08" db="EMBL/GenBank/DDBJ databases">
        <title>Sequencing the genomes of 1000 actinobacteria strains.</title>
        <authorList>
            <person name="Klenk H.-P."/>
        </authorList>
    </citation>
    <scope>NUCLEOTIDE SEQUENCE [LARGE SCALE GENOMIC DNA]</scope>
    <source>
        <strain evidence="4 5">DSM 44230</strain>
    </source>
</reference>
<evidence type="ECO:0000256" key="1">
    <source>
        <dbReference type="ARBA" id="ARBA00023125"/>
    </source>
</evidence>
<dbReference type="EMBL" id="JACHMH010000001">
    <property type="protein sequence ID" value="MBB4679806.1"/>
    <property type="molecule type" value="Genomic_DNA"/>
</dbReference>
<gene>
    <name evidence="4" type="ORF">HNR67_005924</name>
</gene>
<dbReference type="CDD" id="cd00592">
    <property type="entry name" value="HTH_MerR-like"/>
    <property type="match status" value="1"/>
</dbReference>
<dbReference type="RefSeq" id="WP_185005509.1">
    <property type="nucleotide sequence ID" value="NZ_BAAAUI010000043.1"/>
</dbReference>
<dbReference type="InterPro" id="IPR009061">
    <property type="entry name" value="DNA-bd_dom_put_sf"/>
</dbReference>
<evidence type="ECO:0000256" key="2">
    <source>
        <dbReference type="SAM" id="Coils"/>
    </source>
</evidence>